<proteinExistence type="predicted"/>
<evidence type="ECO:0000313" key="2">
    <source>
        <dbReference type="Proteomes" id="UP000517916"/>
    </source>
</evidence>
<organism evidence="1 2">
    <name type="scientific">Kutzneria viridogrisea</name>
    <dbReference type="NCBI Taxonomy" id="47990"/>
    <lineage>
        <taxon>Bacteria</taxon>
        <taxon>Bacillati</taxon>
        <taxon>Actinomycetota</taxon>
        <taxon>Actinomycetes</taxon>
        <taxon>Pseudonocardiales</taxon>
        <taxon>Pseudonocardiaceae</taxon>
        <taxon>Kutzneria</taxon>
    </lineage>
</organism>
<gene>
    <name evidence="1" type="ORF">BC739_009372</name>
</gene>
<reference evidence="1 2" key="1">
    <citation type="submission" date="2020-08" db="EMBL/GenBank/DDBJ databases">
        <title>Genomic Encyclopedia of Archaeal and Bacterial Type Strains, Phase II (KMG-II): from individual species to whole genera.</title>
        <authorList>
            <person name="Goeker M."/>
        </authorList>
    </citation>
    <scope>NUCLEOTIDE SEQUENCE [LARGE SCALE GENOMIC DNA]</scope>
    <source>
        <strain evidence="1 2">DSM 43850</strain>
    </source>
</reference>
<sequence>MAATKDQQVKHLVEGAALGVLATGVAAVTSGKPTLELAFRAAWRRWSRASEFPSVDKAQPDPGNLFWIGVIKSESRKAVRAAWYRNGPWVEPFITLEDWTVDECLDLHADERASTADWHELGRLFVAQLKPEQLLYAQ</sequence>
<protein>
    <submittedName>
        <fullName evidence="1">Uncharacterized protein</fullName>
    </submittedName>
</protein>
<keyword evidence="2" id="KW-1185">Reference proteome</keyword>
<dbReference type="RefSeq" id="WP_182840641.1">
    <property type="nucleotide sequence ID" value="NZ_BAAABQ010000083.1"/>
</dbReference>
<accession>A0ABR6BYX5</accession>
<dbReference type="Proteomes" id="UP000517916">
    <property type="component" value="Unassembled WGS sequence"/>
</dbReference>
<name>A0ABR6BYX5_9PSEU</name>
<dbReference type="EMBL" id="JACJID010000011">
    <property type="protein sequence ID" value="MBA8932113.1"/>
    <property type="molecule type" value="Genomic_DNA"/>
</dbReference>
<comment type="caution">
    <text evidence="1">The sequence shown here is derived from an EMBL/GenBank/DDBJ whole genome shotgun (WGS) entry which is preliminary data.</text>
</comment>
<evidence type="ECO:0000313" key="1">
    <source>
        <dbReference type="EMBL" id="MBA8932113.1"/>
    </source>
</evidence>